<proteinExistence type="predicted"/>
<dbReference type="GO" id="GO:0042781">
    <property type="term" value="F:3'-tRNA processing endoribonuclease activity"/>
    <property type="evidence" value="ECO:0007669"/>
    <property type="project" value="TreeGrafter"/>
</dbReference>
<name>A0A368EF64_9PROT</name>
<dbReference type="InterPro" id="IPR001279">
    <property type="entry name" value="Metallo-B-lactamas"/>
</dbReference>
<keyword evidence="1 3" id="KW-0378">Hydrolase</keyword>
<evidence type="ECO:0000256" key="1">
    <source>
        <dbReference type="ARBA" id="ARBA00022801"/>
    </source>
</evidence>
<accession>A0A368EF64</accession>
<dbReference type="InterPro" id="IPR044094">
    <property type="entry name" value="AtsA-like_MBL-fold"/>
</dbReference>
<gene>
    <name evidence="3" type="ORF">DBW64_06255</name>
</gene>
<dbReference type="CDD" id="cd07719">
    <property type="entry name" value="arylsulfatase_AtsA-like_MBL-fold"/>
    <property type="match status" value="1"/>
</dbReference>
<dbReference type="SUPFAM" id="SSF56281">
    <property type="entry name" value="Metallo-hydrolase/oxidoreductase"/>
    <property type="match status" value="1"/>
</dbReference>
<dbReference type="Pfam" id="PF12706">
    <property type="entry name" value="Lactamase_B_2"/>
    <property type="match status" value="1"/>
</dbReference>
<dbReference type="AlphaFoldDB" id="A0A368EF64"/>
<dbReference type="PANTHER" id="PTHR46018">
    <property type="entry name" value="ZINC PHOSPHODIESTERASE ELAC PROTEIN 1"/>
    <property type="match status" value="1"/>
</dbReference>
<comment type="caution">
    <text evidence="3">The sequence shown here is derived from an EMBL/GenBank/DDBJ whole genome shotgun (WGS) entry which is preliminary data.</text>
</comment>
<dbReference type="Proteomes" id="UP000252289">
    <property type="component" value="Unassembled WGS sequence"/>
</dbReference>
<feature type="domain" description="Metallo-beta-lactamase" evidence="2">
    <location>
        <begin position="104"/>
        <end position="317"/>
    </location>
</feature>
<protein>
    <submittedName>
        <fullName evidence="3">MBL fold metallo-hydrolase</fullName>
    </submittedName>
</protein>
<evidence type="ECO:0000313" key="3">
    <source>
        <dbReference type="EMBL" id="RCL82737.1"/>
    </source>
</evidence>
<reference evidence="3 4" key="1">
    <citation type="journal article" date="2018" name="Microbiome">
        <title>Fine metagenomic profile of the Mediterranean stratified and mixed water columns revealed by assembly and recruitment.</title>
        <authorList>
            <person name="Haro-Moreno J.M."/>
            <person name="Lopez-Perez M."/>
            <person name="De La Torre J.R."/>
            <person name="Picazo A."/>
            <person name="Camacho A."/>
            <person name="Rodriguez-Valera F."/>
        </authorList>
    </citation>
    <scope>NUCLEOTIDE SEQUENCE [LARGE SCALE GENOMIC DNA]</scope>
    <source>
        <strain evidence="3">MED-G50</strain>
    </source>
</reference>
<dbReference type="EMBL" id="QOQK01000042">
    <property type="protein sequence ID" value="RCL82737.1"/>
    <property type="molecule type" value="Genomic_DNA"/>
</dbReference>
<evidence type="ECO:0000259" key="2">
    <source>
        <dbReference type="Pfam" id="PF12706"/>
    </source>
</evidence>
<dbReference type="InterPro" id="IPR036866">
    <property type="entry name" value="RibonucZ/Hydroxyglut_hydro"/>
</dbReference>
<sequence>MYNIIKRIVLILVITAVSLLITAQLLKPQIASYIFSHALEQNLGRDISSDLPDGLHVLICGAGGPLPDLRRSGPCTGIIAGDKSYIFDAGSGNVRNLVLMGFPFHKLEAIYLTHLHSDHIDGLGQLMIQTWIAGQRQTPVKIYGPKGVTKVVNGFNTAYEIDAGFRTAHHGEGIAPPEGAGGVGIPIAIPIKYPDASATSLLPVSQANLSLKAILVSHEPVEPAFGFRLDYKNRSVVISGDTKFDDNLLAASQNADLLIHEALDPEMILQMADVLEAKEQNHLAKVFRDVPDYHTTPEETARIAAKANVGELLMHHIVPPLPIDLLETLFLGQAKEIYDDKITVAKDGMILSLPAGTDIISHSSGL</sequence>
<organism evidence="3 4">
    <name type="scientific">PS1 clade bacterium</name>
    <dbReference type="NCBI Taxonomy" id="2175152"/>
    <lineage>
        <taxon>Bacteria</taxon>
        <taxon>Pseudomonadati</taxon>
        <taxon>Pseudomonadota</taxon>
        <taxon>Alphaproteobacteria</taxon>
        <taxon>PS1 clade</taxon>
    </lineage>
</organism>
<dbReference type="Gene3D" id="3.60.15.10">
    <property type="entry name" value="Ribonuclease Z/Hydroxyacylglutathione hydrolase-like"/>
    <property type="match status" value="1"/>
</dbReference>
<dbReference type="PANTHER" id="PTHR46018:SF2">
    <property type="entry name" value="ZINC PHOSPHODIESTERASE ELAC PROTEIN 1"/>
    <property type="match status" value="1"/>
</dbReference>
<evidence type="ECO:0000313" key="4">
    <source>
        <dbReference type="Proteomes" id="UP000252289"/>
    </source>
</evidence>